<keyword evidence="3" id="KW-1185">Reference proteome</keyword>
<feature type="transmembrane region" description="Helical" evidence="1">
    <location>
        <begin position="35"/>
        <end position="58"/>
    </location>
</feature>
<organism evidence="2 3">
    <name type="scientific">Salicibibacter kimchii</name>
    <dbReference type="NCBI Taxonomy" id="2099786"/>
    <lineage>
        <taxon>Bacteria</taxon>
        <taxon>Bacillati</taxon>
        <taxon>Bacillota</taxon>
        <taxon>Bacilli</taxon>
        <taxon>Bacillales</taxon>
        <taxon>Bacillaceae</taxon>
        <taxon>Salicibibacter</taxon>
    </lineage>
</organism>
<dbReference type="GO" id="GO:0003677">
    <property type="term" value="F:DNA binding"/>
    <property type="evidence" value="ECO:0007669"/>
    <property type="project" value="UniProtKB-KW"/>
</dbReference>
<keyword evidence="1" id="KW-1133">Transmembrane helix</keyword>
<dbReference type="InterPro" id="IPR009577">
    <property type="entry name" value="Sm_multidrug_ex"/>
</dbReference>
<feature type="transmembrane region" description="Helical" evidence="1">
    <location>
        <begin position="96"/>
        <end position="119"/>
    </location>
</feature>
<feature type="transmembrane region" description="Helical" evidence="1">
    <location>
        <begin position="7"/>
        <end position="29"/>
    </location>
</feature>
<proteinExistence type="predicted"/>
<name>A0A345C1Q3_9BACI</name>
<sequence>MEFLYSYLILFLVAMIPFMEMPVAAPLAVFIGLPIVPVIIIAFAGNFLSLLITIWFIYGIKGVAERRRARKEGDQGFISKRRTRAKRIWGKYSMPGLAIIGMFFVGGHITALAACSFTGNRFSVTLWMAISMEEPSVSLPTSAMIL</sequence>
<dbReference type="RefSeq" id="WP_114374677.1">
    <property type="nucleotide sequence ID" value="NZ_CP031092.1"/>
</dbReference>
<gene>
    <name evidence="2" type="ORF">DT065_14770</name>
</gene>
<dbReference type="KEGG" id="rue:DT065_14770"/>
<dbReference type="EMBL" id="CP031092">
    <property type="protein sequence ID" value="AXF57134.1"/>
    <property type="molecule type" value="Genomic_DNA"/>
</dbReference>
<evidence type="ECO:0000313" key="3">
    <source>
        <dbReference type="Proteomes" id="UP000252100"/>
    </source>
</evidence>
<dbReference type="OrthoDB" id="6400183at2"/>
<dbReference type="Proteomes" id="UP000252100">
    <property type="component" value="Chromosome"/>
</dbReference>
<keyword evidence="1" id="KW-0812">Transmembrane</keyword>
<keyword evidence="1" id="KW-0472">Membrane</keyword>
<keyword evidence="2" id="KW-0238">DNA-binding</keyword>
<dbReference type="Pfam" id="PF06695">
    <property type="entry name" value="Sm_multidrug_ex"/>
    <property type="match status" value="1"/>
</dbReference>
<evidence type="ECO:0000256" key="1">
    <source>
        <dbReference type="SAM" id="Phobius"/>
    </source>
</evidence>
<protein>
    <submittedName>
        <fullName evidence="2">DNA-binding protein</fullName>
    </submittedName>
</protein>
<dbReference type="AlphaFoldDB" id="A0A345C1Q3"/>
<evidence type="ECO:0000313" key="2">
    <source>
        <dbReference type="EMBL" id="AXF57134.1"/>
    </source>
</evidence>
<reference evidence="2 3" key="1">
    <citation type="journal article" date="2018" name="J. Microbiol.">
        <title>Salicibibacter kimchii gen. nov., sp. nov., a moderately halophilic and alkalitolerant bacterium in the family Bacillaceae, isolated from kimchi.</title>
        <authorList>
            <person name="Jang J.Y."/>
            <person name="Oh Y.J."/>
            <person name="Lim S.K."/>
            <person name="Park H.K."/>
            <person name="Lee C."/>
            <person name="Kim J.Y."/>
            <person name="Lee M.A."/>
            <person name="Choi H.J."/>
        </authorList>
    </citation>
    <scope>NUCLEOTIDE SEQUENCE [LARGE SCALE GENOMIC DNA]</scope>
    <source>
        <strain evidence="2 3">NKC1-1</strain>
    </source>
</reference>
<accession>A0A345C1Q3</accession>